<evidence type="ECO:0000259" key="2">
    <source>
        <dbReference type="PROSITE" id="PS50011"/>
    </source>
</evidence>
<dbReference type="InterPro" id="IPR050767">
    <property type="entry name" value="Sel1_AlgK"/>
</dbReference>
<evidence type="ECO:0000313" key="3">
    <source>
        <dbReference type="EMBL" id="EXX64132.1"/>
    </source>
</evidence>
<dbReference type="InterPro" id="IPR011009">
    <property type="entry name" value="Kinase-like_dom_sf"/>
</dbReference>
<evidence type="ECO:0000313" key="4">
    <source>
        <dbReference type="Proteomes" id="UP000022910"/>
    </source>
</evidence>
<dbReference type="InterPro" id="IPR011990">
    <property type="entry name" value="TPR-like_helical_dom_sf"/>
</dbReference>
<dbReference type="GO" id="GO:0004672">
    <property type="term" value="F:protein kinase activity"/>
    <property type="evidence" value="ECO:0007669"/>
    <property type="project" value="InterPro"/>
</dbReference>
<comment type="similarity">
    <text evidence="1">Belongs to the sel-1 family.</text>
</comment>
<dbReference type="InterPro" id="IPR001245">
    <property type="entry name" value="Ser-Thr/Tyr_kinase_cat_dom"/>
</dbReference>
<evidence type="ECO:0000256" key="1">
    <source>
        <dbReference type="ARBA" id="ARBA00038101"/>
    </source>
</evidence>
<name>A0A015J3V6_RHIIW</name>
<feature type="domain" description="Protein kinase" evidence="2">
    <location>
        <begin position="30"/>
        <end position="303"/>
    </location>
</feature>
<dbReference type="InterPro" id="IPR006597">
    <property type="entry name" value="Sel1-like"/>
</dbReference>
<reference evidence="3 4" key="1">
    <citation type="submission" date="2014-02" db="EMBL/GenBank/DDBJ databases">
        <title>Single nucleus genome sequencing reveals high similarity among nuclei of an endomycorrhizal fungus.</title>
        <authorList>
            <person name="Lin K."/>
            <person name="Geurts R."/>
            <person name="Zhang Z."/>
            <person name="Limpens E."/>
            <person name="Saunders D.G."/>
            <person name="Mu D."/>
            <person name="Pang E."/>
            <person name="Cao H."/>
            <person name="Cha H."/>
            <person name="Lin T."/>
            <person name="Zhou Q."/>
            <person name="Shang Y."/>
            <person name="Li Y."/>
            <person name="Ivanov S."/>
            <person name="Sharma T."/>
            <person name="Velzen R.V."/>
            <person name="Ruijter N.D."/>
            <person name="Aanen D.K."/>
            <person name="Win J."/>
            <person name="Kamoun S."/>
            <person name="Bisseling T."/>
            <person name="Huang S."/>
        </authorList>
    </citation>
    <scope>NUCLEOTIDE SEQUENCE [LARGE SCALE GENOMIC DNA]</scope>
    <source>
        <strain evidence="4">DAOM197198w</strain>
    </source>
</reference>
<dbReference type="PANTHER" id="PTHR11102:SF160">
    <property type="entry name" value="ERAD-ASSOCIATED E3 UBIQUITIN-PROTEIN LIGASE COMPONENT HRD3"/>
    <property type="match status" value="1"/>
</dbReference>
<dbReference type="SMR" id="A0A015J3V6"/>
<dbReference type="GO" id="GO:0036503">
    <property type="term" value="P:ERAD pathway"/>
    <property type="evidence" value="ECO:0007669"/>
    <property type="project" value="TreeGrafter"/>
</dbReference>
<gene>
    <name evidence="3" type="ORF">RirG_145700</name>
</gene>
<dbReference type="HOGENOM" id="CLU_000288_7_12_1"/>
<accession>A0A015J3V6</accession>
<dbReference type="InterPro" id="IPR000719">
    <property type="entry name" value="Prot_kinase_dom"/>
</dbReference>
<dbReference type="OrthoDB" id="10261027at2759"/>
<dbReference type="Pfam" id="PF08238">
    <property type="entry name" value="Sel1"/>
    <property type="match status" value="12"/>
</dbReference>
<dbReference type="AlphaFoldDB" id="A0A015J3V6"/>
<dbReference type="GO" id="GO:0005524">
    <property type="term" value="F:ATP binding"/>
    <property type="evidence" value="ECO:0007669"/>
    <property type="project" value="InterPro"/>
</dbReference>
<dbReference type="Gene3D" id="1.10.510.10">
    <property type="entry name" value="Transferase(Phosphotransferase) domain 1"/>
    <property type="match status" value="1"/>
</dbReference>
<dbReference type="PROSITE" id="PS50011">
    <property type="entry name" value="PROTEIN_KINASE_DOM"/>
    <property type="match status" value="1"/>
</dbReference>
<dbReference type="Gene3D" id="1.25.40.10">
    <property type="entry name" value="Tetratricopeptide repeat domain"/>
    <property type="match status" value="3"/>
</dbReference>
<dbReference type="PANTHER" id="PTHR11102">
    <property type="entry name" value="SEL-1-LIKE PROTEIN"/>
    <property type="match status" value="1"/>
</dbReference>
<dbReference type="EMBL" id="JEMT01023632">
    <property type="protein sequence ID" value="EXX64132.1"/>
    <property type="molecule type" value="Genomic_DNA"/>
</dbReference>
<protein>
    <submittedName>
        <fullName evidence="3">Skt5p</fullName>
    </submittedName>
</protein>
<dbReference type="SMART" id="SM00671">
    <property type="entry name" value="SEL1"/>
    <property type="match status" value="12"/>
</dbReference>
<proteinExistence type="inferred from homology"/>
<dbReference type="SUPFAM" id="SSF56112">
    <property type="entry name" value="Protein kinase-like (PK-like)"/>
    <property type="match status" value="1"/>
</dbReference>
<organism evidence="3 4">
    <name type="scientific">Rhizophagus irregularis (strain DAOM 197198w)</name>
    <name type="common">Glomus intraradices</name>
    <dbReference type="NCBI Taxonomy" id="1432141"/>
    <lineage>
        <taxon>Eukaryota</taxon>
        <taxon>Fungi</taxon>
        <taxon>Fungi incertae sedis</taxon>
        <taxon>Mucoromycota</taxon>
        <taxon>Glomeromycotina</taxon>
        <taxon>Glomeromycetes</taxon>
        <taxon>Glomerales</taxon>
        <taxon>Glomeraceae</taxon>
        <taxon>Rhizophagus</taxon>
    </lineage>
</organism>
<comment type="caution">
    <text evidence="3">The sequence shown here is derived from an EMBL/GenBank/DDBJ whole genome shotgun (WGS) entry which is preliminary data.</text>
</comment>
<sequence length="933" mass="107108">MSLANSSDRNGWITDMLYKEHITFHEFHTFDNIKYIGDAAARAYTVNSRIYNKPMLMKPIIFNQSFTIQDFVNEVIQHRKVELHDNIIRFYGVTKEDRGQYQYMLLLEDTDEGTLRDYLKKSFLQLKWDVKLKFAKQLVSAVNCLHENDIVHQNLNPEDILIKGGNIKLGGFGLTKKIKKLTNAVSRIYGVYIQYADPEYLKNHQEFIRNKKSDVYSVGVLLWQISSGRVPFEFELPDFSLVQLIIEGKREISIKGTPSKYIDIYTACWEGNLKDRPSIKQVLRNIDEVEITKDVTKGLNYFFKNDISSSRTTTGNDNHVDHDCYILNRKKSISSILSSSSSTILDLLTMYKTKYKNDDNKSCIIIGSSNSSAVDSGSTLVENSNEKNSLDELLSKPGTTLEIKYTLENMNKDINELILQKLLLEFIYQFYISNNKVINSEWLNEFIKNHRGINEHLSSKYLLEMMLNHKNQNYFTNLLGYFYENGIGCDKMDFMKAFEYYLKGSVDDDYYFDIKQKSFNSNFYNINKYDKNSFISLKIILISIGQYFLGLFYYKGINDSIEQDFEKAFEWISKSSENGNLVAQCMLGYFYEHGIGTPENETKAFECYIKSAEGGNACGQCNIGLCYDNGSLGIVQNKYEAFNWYLKAAEGGDSSGQYNLGLCYEEGVGTIKDESKAFEWYLKSAENGNVSGQCKVGVCYEEGIGVEKNEYKAFKWYLKSAEGYDILGQYNLGLCYMKGIGINKDEEEAFNLFLEFAKSGNNLVQSCLGYCYENGIGTYKDESEATKWYLKSTEGGDILTNHNLKLCFKNMKDKDQAFKWYLKFANHGNSLAQYYLGDCFENGLGTIKNNEQALEWYLKSAEGGNEDGQYKVGYYYQNGIGIIKDEQEAFKWYLESAKNGNSKAQSAVGICFMYGIGIKKNIFEAIMWFQKAK</sequence>
<dbReference type="Pfam" id="PF07714">
    <property type="entry name" value="PK_Tyr_Ser-Thr"/>
    <property type="match status" value="1"/>
</dbReference>
<dbReference type="SUPFAM" id="SSF81901">
    <property type="entry name" value="HCP-like"/>
    <property type="match status" value="2"/>
</dbReference>
<dbReference type="Proteomes" id="UP000022910">
    <property type="component" value="Unassembled WGS sequence"/>
</dbReference>
<dbReference type="STRING" id="1432141.A0A015J3V6"/>
<keyword evidence="4" id="KW-1185">Reference proteome</keyword>
<dbReference type="GO" id="GO:0005789">
    <property type="term" value="C:endoplasmic reticulum membrane"/>
    <property type="evidence" value="ECO:0007669"/>
    <property type="project" value="TreeGrafter"/>
</dbReference>